<dbReference type="PROSITE" id="PS51819">
    <property type="entry name" value="VOC"/>
    <property type="match status" value="2"/>
</dbReference>
<dbReference type="PANTHER" id="PTHR43279:SF1">
    <property type="entry name" value="CATECHOL-2,3-DIOXYGENASE"/>
    <property type="match status" value="1"/>
</dbReference>
<gene>
    <name evidence="2" type="ORF">ACFQ2J_08075</name>
</gene>
<accession>A0ABW3KZ47</accession>
<reference evidence="3" key="1">
    <citation type="journal article" date="2019" name="Int. J. Syst. Evol. Microbiol.">
        <title>The Global Catalogue of Microorganisms (GCM) 10K type strain sequencing project: providing services to taxonomists for standard genome sequencing and annotation.</title>
        <authorList>
            <consortium name="The Broad Institute Genomics Platform"/>
            <consortium name="The Broad Institute Genome Sequencing Center for Infectious Disease"/>
            <person name="Wu L."/>
            <person name="Ma J."/>
        </authorList>
    </citation>
    <scope>NUCLEOTIDE SEQUENCE [LARGE SCALE GENOMIC DNA]</scope>
    <source>
        <strain evidence="3">CCUG 56607</strain>
    </source>
</reference>
<sequence>MKTTIHPKTTIDSVHLLVEDLHGTADFYRSLIGFEVLEEKQDRVSFAVDGTSPLLTLEQTKAKDASRAQSAGLYHFAILVPDRVSLSLSLRHLIKNNYPLQGASDHGFSEAIYLQDPEGNGIEIYADRPKHLWQKDASGQLTATTSRLDVEGLLKLSEDKVWSGLPTDTIIGHVHLHVSSIDDTEKFYVDGLGFDKMFTLGGNALFVSAGGYHHHIAMNVWGRHVAYKQESSIGLKHFTIKLPDLQSFNTTIERVKHNAITFEQLDQSITLTDPSGIKVIVTT</sequence>
<proteinExistence type="predicted"/>
<dbReference type="Pfam" id="PF00903">
    <property type="entry name" value="Glyoxalase"/>
    <property type="match status" value="1"/>
</dbReference>
<dbReference type="InterPro" id="IPR004360">
    <property type="entry name" value="Glyas_Fos-R_dOase_dom"/>
</dbReference>
<organism evidence="2 3">
    <name type="scientific">Thalassobacillus hwangdonensis</name>
    <dbReference type="NCBI Taxonomy" id="546108"/>
    <lineage>
        <taxon>Bacteria</taxon>
        <taxon>Bacillati</taxon>
        <taxon>Bacillota</taxon>
        <taxon>Bacilli</taxon>
        <taxon>Bacillales</taxon>
        <taxon>Bacillaceae</taxon>
        <taxon>Thalassobacillus</taxon>
    </lineage>
</organism>
<name>A0ABW3KZ47_9BACI</name>
<dbReference type="CDD" id="cd16359">
    <property type="entry name" value="VOC_BsCatE_like_C"/>
    <property type="match status" value="1"/>
</dbReference>
<dbReference type="Gene3D" id="3.10.180.10">
    <property type="entry name" value="2,3-Dihydroxybiphenyl 1,2-Dioxygenase, domain 1"/>
    <property type="match status" value="2"/>
</dbReference>
<protein>
    <submittedName>
        <fullName evidence="2">VOC family protein</fullName>
    </submittedName>
</protein>
<keyword evidence="3" id="KW-1185">Reference proteome</keyword>
<dbReference type="SUPFAM" id="SSF54593">
    <property type="entry name" value="Glyoxalase/Bleomycin resistance protein/Dihydroxybiphenyl dioxygenase"/>
    <property type="match status" value="2"/>
</dbReference>
<evidence type="ECO:0000259" key="1">
    <source>
        <dbReference type="PROSITE" id="PS51819"/>
    </source>
</evidence>
<comment type="caution">
    <text evidence="2">The sequence shown here is derived from an EMBL/GenBank/DDBJ whole genome shotgun (WGS) entry which is preliminary data.</text>
</comment>
<dbReference type="PANTHER" id="PTHR43279">
    <property type="entry name" value="CATECHOL-2,3-DIOXYGENASE"/>
    <property type="match status" value="1"/>
</dbReference>
<feature type="domain" description="VOC" evidence="1">
    <location>
        <begin position="10"/>
        <end position="127"/>
    </location>
</feature>
<dbReference type="InterPro" id="IPR029068">
    <property type="entry name" value="Glyas_Bleomycin-R_OHBP_Dase"/>
</dbReference>
<dbReference type="InterPro" id="IPR037523">
    <property type="entry name" value="VOC_core"/>
</dbReference>
<dbReference type="RefSeq" id="WP_386058515.1">
    <property type="nucleotide sequence ID" value="NZ_JBHTKL010000002.1"/>
</dbReference>
<evidence type="ECO:0000313" key="2">
    <source>
        <dbReference type="EMBL" id="MFD1019147.1"/>
    </source>
</evidence>
<evidence type="ECO:0000313" key="3">
    <source>
        <dbReference type="Proteomes" id="UP001596990"/>
    </source>
</evidence>
<dbReference type="Proteomes" id="UP001596990">
    <property type="component" value="Unassembled WGS sequence"/>
</dbReference>
<dbReference type="EMBL" id="JBHTKL010000002">
    <property type="protein sequence ID" value="MFD1019147.1"/>
    <property type="molecule type" value="Genomic_DNA"/>
</dbReference>
<feature type="domain" description="VOC" evidence="1">
    <location>
        <begin position="170"/>
        <end position="283"/>
    </location>
</feature>